<accession>A0ABR0E155</accession>
<protein>
    <recommendedName>
        <fullName evidence="3">N-acetyltransferase domain-containing protein</fullName>
    </recommendedName>
</protein>
<dbReference type="Gene3D" id="3.40.630.30">
    <property type="match status" value="1"/>
</dbReference>
<evidence type="ECO:0008006" key="3">
    <source>
        <dbReference type="Google" id="ProtNLM"/>
    </source>
</evidence>
<dbReference type="PANTHER" id="PTHR42791:SF1">
    <property type="entry name" value="N-ACETYLTRANSFERASE DOMAIN-CONTAINING PROTEIN"/>
    <property type="match status" value="1"/>
</dbReference>
<reference evidence="1 2" key="1">
    <citation type="journal article" date="2023" name="G3 (Bethesda)">
        <title>A chromosome-level genome assembly of Zasmidium syzygii isolated from banana leaves.</title>
        <authorList>
            <person name="van Westerhoven A.C."/>
            <person name="Mehrabi R."/>
            <person name="Talebi R."/>
            <person name="Steentjes M.B.F."/>
            <person name="Corcolon B."/>
            <person name="Chong P.A."/>
            <person name="Kema G.H.J."/>
            <person name="Seidl M.F."/>
        </authorList>
    </citation>
    <scope>NUCLEOTIDE SEQUENCE [LARGE SCALE GENOMIC DNA]</scope>
    <source>
        <strain evidence="1 2">P124</strain>
    </source>
</reference>
<evidence type="ECO:0000313" key="2">
    <source>
        <dbReference type="Proteomes" id="UP001305779"/>
    </source>
</evidence>
<gene>
    <name evidence="1" type="ORF">PRZ48_013464</name>
</gene>
<dbReference type="InterPro" id="IPR016181">
    <property type="entry name" value="Acyl_CoA_acyltransferase"/>
</dbReference>
<keyword evidence="2" id="KW-1185">Reference proteome</keyword>
<dbReference type="SUPFAM" id="SSF55729">
    <property type="entry name" value="Acyl-CoA N-acyltransferases (Nat)"/>
    <property type="match status" value="1"/>
</dbReference>
<sequence>MATRERASVPTYRLADPCEDELVARILYNAFLHNWDINWWQNLESHIPPVDAAPSPQESLTSAQQHRLEFYRAIVRLVRIIGGFISVAIPPDGNEPAAMLCWLPPKVEVTAYAVLRSGFLYALLRLGRLLGTLHFLYFEWKLSSLYDRCLKPIGFTGRSEGAFVQIIGTDPSHAGKGLSAGLLRWQIERHRQECLANGKFTPVFLDTAGEYQQKVYERMGFQALGKQKLRVSVDDGGLKGAVEAPRDFFLSVMMLDMRE</sequence>
<dbReference type="EMBL" id="JAXOVC010000012">
    <property type="protein sequence ID" value="KAK4495137.1"/>
    <property type="molecule type" value="Genomic_DNA"/>
</dbReference>
<comment type="caution">
    <text evidence="1">The sequence shown here is derived from an EMBL/GenBank/DDBJ whole genome shotgun (WGS) entry which is preliminary data.</text>
</comment>
<organism evidence="1 2">
    <name type="scientific">Zasmidium cellare</name>
    <name type="common">Wine cellar mold</name>
    <name type="synonym">Racodium cellare</name>
    <dbReference type="NCBI Taxonomy" id="395010"/>
    <lineage>
        <taxon>Eukaryota</taxon>
        <taxon>Fungi</taxon>
        <taxon>Dikarya</taxon>
        <taxon>Ascomycota</taxon>
        <taxon>Pezizomycotina</taxon>
        <taxon>Dothideomycetes</taxon>
        <taxon>Dothideomycetidae</taxon>
        <taxon>Mycosphaerellales</taxon>
        <taxon>Mycosphaerellaceae</taxon>
        <taxon>Zasmidium</taxon>
    </lineage>
</organism>
<dbReference type="InterPro" id="IPR052523">
    <property type="entry name" value="Trichothecene_AcTrans"/>
</dbReference>
<dbReference type="PANTHER" id="PTHR42791">
    <property type="entry name" value="GNAT FAMILY ACETYLTRANSFERASE"/>
    <property type="match status" value="1"/>
</dbReference>
<dbReference type="Proteomes" id="UP001305779">
    <property type="component" value="Unassembled WGS sequence"/>
</dbReference>
<proteinExistence type="predicted"/>
<name>A0ABR0E155_ZASCE</name>
<evidence type="ECO:0000313" key="1">
    <source>
        <dbReference type="EMBL" id="KAK4495137.1"/>
    </source>
</evidence>